<reference evidence="4" key="1">
    <citation type="submission" date="2016-04" db="EMBL/GenBank/DDBJ databases">
        <authorList>
            <person name="Evans L.H."/>
            <person name="Alamgir A."/>
            <person name="Owens N."/>
            <person name="Weber N.D."/>
            <person name="Virtaneva K."/>
            <person name="Barbian K."/>
            <person name="Babar A."/>
            <person name="Rosenke K."/>
        </authorList>
    </citation>
    <scope>NUCLEOTIDE SEQUENCE</scope>
    <source>
        <strain evidence="4">86-1</strain>
    </source>
</reference>
<dbReference type="SUPFAM" id="SSF48208">
    <property type="entry name" value="Six-hairpin glycosidases"/>
    <property type="match status" value="1"/>
</dbReference>
<evidence type="ECO:0000259" key="1">
    <source>
        <dbReference type="Pfam" id="PF08531"/>
    </source>
</evidence>
<dbReference type="Pfam" id="PF08531">
    <property type="entry name" value="Bac_rhamnosid_N"/>
    <property type="match status" value="1"/>
</dbReference>
<dbReference type="InterPro" id="IPR013737">
    <property type="entry name" value="Bac_rhamnosid_N"/>
</dbReference>
<organism evidence="4">
    <name type="scientific">uncultured Dysgonomonas sp</name>
    <dbReference type="NCBI Taxonomy" id="206096"/>
    <lineage>
        <taxon>Bacteria</taxon>
        <taxon>Pseudomonadati</taxon>
        <taxon>Bacteroidota</taxon>
        <taxon>Bacteroidia</taxon>
        <taxon>Bacteroidales</taxon>
        <taxon>Dysgonomonadaceae</taxon>
        <taxon>Dysgonomonas</taxon>
        <taxon>environmental samples</taxon>
    </lineage>
</organism>
<dbReference type="InterPro" id="IPR012341">
    <property type="entry name" value="6hp_glycosidase-like_sf"/>
</dbReference>
<evidence type="ECO:0000259" key="3">
    <source>
        <dbReference type="Pfam" id="PF17390"/>
    </source>
</evidence>
<protein>
    <submittedName>
        <fullName evidence="4">Alpha-L-rhamnosidase</fullName>
    </submittedName>
</protein>
<sequence>MFQRFYLLLAILAFGCTVYAQEINPELLKRHWTASWITCPDAPQKDYGVFHFRKQINLEQVPNKFIIHISADNRYRLFVNGQSVCFGPARGDLVNWYFETVDIAPFLQKGNNTIASTVWNMGTLAPVAQISNQTGFVIQGDSDKEQAINTNSTWKVIQNKSYSPCSTDNGERLQAYMVIGPGDHIDASKYPWGWEQAGFNDSNWINAVGVTSPSPYGIGTDNLWQLTPRNIPLMEESMQRMQKIRKTDGVTVTDKFLQGTNPLKVPANTKVSILIDQEVNTTAFPILSVTGGKGSSIQLTYTEALLDKNLQKGDRNKIEGLSVIGNYDIFLPDGGTNRQFGTLWLRTYRYIQIDISTADEALTINDLYAYFTGYPFEQKAQFSSNDKSLQDIWNVGWRTARLCAGETYYDCPYYEQLQYPGDTRIQALISLYVTGDDRLMRKAILDFYNSRVPDGLTQGRYPSSRLQVIPPYSLYWVSMIYDYWMYRQDDAFVAQFLPAIDAIFGWYENNMDKERGMLGPMTWWNFTDYTDRFPNGVPPGADDGNSSVITLHLAYTLNQAAQLYKHFGKECEADQYTNLATELTKATYNLCFDKTRNEMADTPEKKSFSQHAGIMAVLSNTIADSEKQSVMRNVVDDTSLIPVTFYYRFYLTQALKASGLGDLYYPSLDYWRDMIKIGLTTFAEKPEPARSDCHAWSASPLYDYFAIICGISSASPNYKTVKIEPSLGELKEVSASTPHPQGEIKVDLKRQGLKGIMGTVEIPSGITGIFVWNGQTIQLNGGTQKIDLK</sequence>
<dbReference type="PANTHER" id="PTHR34987">
    <property type="entry name" value="C, PUTATIVE (AFU_ORTHOLOGUE AFUA_3G02880)-RELATED"/>
    <property type="match status" value="1"/>
</dbReference>
<dbReference type="AlphaFoldDB" id="A0A212J7W7"/>
<dbReference type="InterPro" id="IPR008979">
    <property type="entry name" value="Galactose-bd-like_sf"/>
</dbReference>
<proteinExistence type="predicted"/>
<dbReference type="Gene3D" id="2.60.420.10">
    <property type="entry name" value="Maltose phosphorylase, domain 3"/>
    <property type="match status" value="1"/>
</dbReference>
<dbReference type="GO" id="GO:0005975">
    <property type="term" value="P:carbohydrate metabolic process"/>
    <property type="evidence" value="ECO:0007669"/>
    <property type="project" value="InterPro"/>
</dbReference>
<dbReference type="EMBL" id="FLUM01000001">
    <property type="protein sequence ID" value="SBV95305.1"/>
    <property type="molecule type" value="Genomic_DNA"/>
</dbReference>
<dbReference type="RefSeq" id="WP_296939266.1">
    <property type="nucleotide sequence ID" value="NZ_LT599032.1"/>
</dbReference>
<accession>A0A212J7W7</accession>
<dbReference type="InterPro" id="IPR008928">
    <property type="entry name" value="6-hairpin_glycosidase_sf"/>
</dbReference>
<dbReference type="Gene3D" id="2.60.120.260">
    <property type="entry name" value="Galactose-binding domain-like"/>
    <property type="match status" value="2"/>
</dbReference>
<name>A0A212J7W7_9BACT</name>
<evidence type="ECO:0000313" key="4">
    <source>
        <dbReference type="EMBL" id="SBV95305.1"/>
    </source>
</evidence>
<dbReference type="Pfam" id="PF17389">
    <property type="entry name" value="Bac_rhamnosid6H"/>
    <property type="match status" value="1"/>
</dbReference>
<evidence type="ECO:0000259" key="2">
    <source>
        <dbReference type="Pfam" id="PF17389"/>
    </source>
</evidence>
<dbReference type="SUPFAM" id="SSF49785">
    <property type="entry name" value="Galactose-binding domain-like"/>
    <property type="match status" value="1"/>
</dbReference>
<dbReference type="InterPro" id="IPR035398">
    <property type="entry name" value="Bac_rhamnosid_C"/>
</dbReference>
<feature type="domain" description="Alpha-L-rhamnosidase C-terminal" evidence="3">
    <location>
        <begin position="710"/>
        <end position="772"/>
    </location>
</feature>
<dbReference type="PANTHER" id="PTHR34987:SF2">
    <property type="entry name" value="B, PUTATIVE (AFU_ORTHOLOGUE AFUA_7G05040)-RELATED"/>
    <property type="match status" value="1"/>
</dbReference>
<gene>
    <name evidence="4" type="ORF">KL86DYS1_11357</name>
</gene>
<dbReference type="Pfam" id="PF17390">
    <property type="entry name" value="Bac_rhamnosid_C"/>
    <property type="match status" value="1"/>
</dbReference>
<feature type="domain" description="Alpha-L-rhamnosidase six-hairpin glycosidase" evidence="2">
    <location>
        <begin position="378"/>
        <end position="701"/>
    </location>
</feature>
<dbReference type="InterPro" id="IPR035396">
    <property type="entry name" value="Bac_rhamnosid6H"/>
</dbReference>
<dbReference type="PROSITE" id="PS51257">
    <property type="entry name" value="PROKAR_LIPOPROTEIN"/>
    <property type="match status" value="1"/>
</dbReference>
<dbReference type="Gene3D" id="1.50.10.10">
    <property type="match status" value="1"/>
</dbReference>
<feature type="domain" description="Bacterial alpha-L-rhamnosidase N-terminal" evidence="1">
    <location>
        <begin position="66"/>
        <end position="213"/>
    </location>
</feature>